<evidence type="ECO:0000259" key="1">
    <source>
        <dbReference type="SMART" id="SM00860"/>
    </source>
</evidence>
<dbReference type="OrthoDB" id="292716at2"/>
<accession>A0A401Z777</accession>
<dbReference type="InterPro" id="IPR037883">
    <property type="entry name" value="Knr4/Smi1-like_sf"/>
</dbReference>
<dbReference type="SMART" id="SM00860">
    <property type="entry name" value="SMI1_KNR4"/>
    <property type="match status" value="1"/>
</dbReference>
<evidence type="ECO:0000313" key="2">
    <source>
        <dbReference type="EMBL" id="GCE02704.1"/>
    </source>
</evidence>
<feature type="domain" description="Knr4/Smi1-like" evidence="1">
    <location>
        <begin position="37"/>
        <end position="179"/>
    </location>
</feature>
<keyword evidence="3" id="KW-1185">Reference proteome</keyword>
<name>A0A401Z777_9CHLR</name>
<proteinExistence type="predicted"/>
<dbReference type="Gene3D" id="3.40.1580.10">
    <property type="entry name" value="SMI1/KNR4-like"/>
    <property type="match status" value="1"/>
</dbReference>
<gene>
    <name evidence="2" type="ORF">KDAU_00330</name>
</gene>
<reference evidence="3" key="1">
    <citation type="submission" date="2018-12" db="EMBL/GenBank/DDBJ databases">
        <title>Tengunoibacter tsumagoiensis gen. nov., sp. nov., Dictyobacter kobayashii sp. nov., D. alpinus sp. nov., and D. joshuensis sp. nov. and description of Dictyobacteraceae fam. nov. within the order Ktedonobacterales isolated from Tengu-no-mugimeshi.</title>
        <authorList>
            <person name="Wang C.M."/>
            <person name="Zheng Y."/>
            <person name="Sakai Y."/>
            <person name="Toyoda A."/>
            <person name="Minakuchi Y."/>
            <person name="Abe K."/>
            <person name="Yokota A."/>
            <person name="Yabe S."/>
        </authorList>
    </citation>
    <scope>NUCLEOTIDE SEQUENCE [LARGE SCALE GENOMIC DNA]</scope>
    <source>
        <strain evidence="3">S-27</strain>
    </source>
</reference>
<organism evidence="2 3">
    <name type="scientific">Dictyobacter aurantiacus</name>
    <dbReference type="NCBI Taxonomy" id="1936993"/>
    <lineage>
        <taxon>Bacteria</taxon>
        <taxon>Bacillati</taxon>
        <taxon>Chloroflexota</taxon>
        <taxon>Ktedonobacteria</taxon>
        <taxon>Ktedonobacterales</taxon>
        <taxon>Dictyobacteraceae</taxon>
        <taxon>Dictyobacter</taxon>
    </lineage>
</organism>
<evidence type="ECO:0000313" key="3">
    <source>
        <dbReference type="Proteomes" id="UP000287224"/>
    </source>
</evidence>
<dbReference type="AlphaFoldDB" id="A0A401Z777"/>
<dbReference type="InterPro" id="IPR018958">
    <property type="entry name" value="Knr4/Smi1-like_dom"/>
</dbReference>
<protein>
    <submittedName>
        <fullName evidence="2">SMI1/KNR4 family protein</fullName>
    </submittedName>
</protein>
<dbReference type="SUPFAM" id="SSF160631">
    <property type="entry name" value="SMI1/KNR4-like"/>
    <property type="match status" value="1"/>
</dbReference>
<dbReference type="Proteomes" id="UP000287224">
    <property type="component" value="Unassembled WGS sequence"/>
</dbReference>
<dbReference type="Pfam" id="PF09346">
    <property type="entry name" value="SMI1_KNR4"/>
    <property type="match status" value="1"/>
</dbReference>
<dbReference type="EMBL" id="BIFQ01000001">
    <property type="protein sequence ID" value="GCE02704.1"/>
    <property type="molecule type" value="Genomic_DNA"/>
</dbReference>
<dbReference type="RefSeq" id="WP_126594055.1">
    <property type="nucleotide sequence ID" value="NZ_BIFQ01000001.1"/>
</dbReference>
<comment type="caution">
    <text evidence="2">The sequence shown here is derived from an EMBL/GenBank/DDBJ whole genome shotgun (WGS) entry which is preliminary data.</text>
</comment>
<sequence length="202" mass="23294">MQEQRENLLIERLKAIIQTSRHATGEPTWRPQRNCSPVTEEELIQAETQLGFALPSLLRRIYLEVGNGGFGPGYGLLPLNEIPPNAVYGMESLVAEYQGMKAFSQKDIDEYFIEEEEKPALWPERVLILCDWGCNIYSCLDCFSLDLPIFRMDSNENFLVEWAIEAFSLQQWLETWVDGIQAHLDWEHATKVYVSLLGKRSH</sequence>